<evidence type="ECO:0000256" key="4">
    <source>
        <dbReference type="ARBA" id="ARBA00022827"/>
    </source>
</evidence>
<comment type="similarity">
    <text evidence="2">Belongs to the acyl-CoA dehydrogenase family.</text>
</comment>
<organism evidence="9 10">
    <name type="scientific">Caballeronia temeraria</name>
    <dbReference type="NCBI Taxonomy" id="1777137"/>
    <lineage>
        <taxon>Bacteria</taxon>
        <taxon>Pseudomonadati</taxon>
        <taxon>Pseudomonadota</taxon>
        <taxon>Betaproteobacteria</taxon>
        <taxon>Burkholderiales</taxon>
        <taxon>Burkholderiaceae</taxon>
        <taxon>Caballeronia</taxon>
    </lineage>
</organism>
<dbReference type="STRING" id="1777137.AWB76_02766"/>
<dbReference type="InterPro" id="IPR013786">
    <property type="entry name" value="AcylCoA_DH/ox_N"/>
</dbReference>
<dbReference type="Pfam" id="PF02771">
    <property type="entry name" value="Acyl-CoA_dh_N"/>
    <property type="match status" value="1"/>
</dbReference>
<proteinExistence type="inferred from homology"/>
<dbReference type="Proteomes" id="UP000054624">
    <property type="component" value="Unassembled WGS sequence"/>
</dbReference>
<dbReference type="RefSeq" id="WP_061160606.1">
    <property type="nucleotide sequence ID" value="NZ_FCOI02000007.1"/>
</dbReference>
<dbReference type="PANTHER" id="PTHR43884:SF20">
    <property type="entry name" value="ACYL-COA DEHYDROGENASE FADE28"/>
    <property type="match status" value="1"/>
</dbReference>
<evidence type="ECO:0000256" key="3">
    <source>
        <dbReference type="ARBA" id="ARBA00022630"/>
    </source>
</evidence>
<dbReference type="InterPro" id="IPR046373">
    <property type="entry name" value="Acyl-CoA_Oxase/DH_mid-dom_sf"/>
</dbReference>
<keyword evidence="10" id="KW-1185">Reference proteome</keyword>
<feature type="domain" description="Acyl-CoA oxidase/dehydrogenase middle" evidence="7">
    <location>
        <begin position="122"/>
        <end position="209"/>
    </location>
</feature>
<dbReference type="CDD" id="cd00567">
    <property type="entry name" value="ACAD"/>
    <property type="match status" value="1"/>
</dbReference>
<dbReference type="SUPFAM" id="SSF47203">
    <property type="entry name" value="Acyl-CoA dehydrogenase C-terminal domain-like"/>
    <property type="match status" value="1"/>
</dbReference>
<dbReference type="EMBL" id="FCOI02000007">
    <property type="protein sequence ID" value="SAK59524.1"/>
    <property type="molecule type" value="Genomic_DNA"/>
</dbReference>
<feature type="domain" description="Acyl-CoA dehydrogenase/oxidase N-terminal" evidence="8">
    <location>
        <begin position="6"/>
        <end position="118"/>
    </location>
</feature>
<dbReference type="InterPro" id="IPR036250">
    <property type="entry name" value="AcylCo_DH-like_C"/>
</dbReference>
<protein>
    <submittedName>
        <fullName evidence="9">Acyl-CoA dehydrogenase</fullName>
    </submittedName>
</protein>
<dbReference type="Gene3D" id="1.20.140.10">
    <property type="entry name" value="Butyryl-CoA Dehydrogenase, subunit A, domain 3"/>
    <property type="match status" value="1"/>
</dbReference>
<dbReference type="Pfam" id="PF02770">
    <property type="entry name" value="Acyl-CoA_dh_M"/>
    <property type="match status" value="1"/>
</dbReference>
<dbReference type="Gene3D" id="1.10.540.10">
    <property type="entry name" value="Acyl-CoA dehydrogenase/oxidase, N-terminal domain"/>
    <property type="match status" value="1"/>
</dbReference>
<gene>
    <name evidence="9" type="ORF">AWB76_02766</name>
</gene>
<name>A0A158ANW3_9BURK</name>
<dbReference type="PANTHER" id="PTHR43884">
    <property type="entry name" value="ACYL-COA DEHYDROGENASE"/>
    <property type="match status" value="1"/>
</dbReference>
<dbReference type="GO" id="GO:0003995">
    <property type="term" value="F:acyl-CoA dehydrogenase activity"/>
    <property type="evidence" value="ECO:0007669"/>
    <property type="project" value="TreeGrafter"/>
</dbReference>
<dbReference type="OrthoDB" id="9770681at2"/>
<keyword evidence="4" id="KW-0274">FAD</keyword>
<dbReference type="Pfam" id="PF00441">
    <property type="entry name" value="Acyl-CoA_dh_1"/>
    <property type="match status" value="1"/>
</dbReference>
<sequence>MDFEYSDEQQMLADSLRRYIDEQYTFEQRRKSAVATGGFDRGIWNALAEMGVLGLNVPVAFGGFAQGAESQLIVQRELGRGLVAEPVIPCAVMPAAVLDAYGSEAQKDTWLPRVATGESTLALAYLEPASRYDPRNVRCTATRLDDGYMLDGRKSLVWHGACADGWLVTARAGDTVALFLVPRDARGVASKDYASMDGQRGADLHFSNVKLPASALVGTVTSGLDALEHGLDHGIAAQCAQASGAMERLIEITRDYLNTRRQFGQPLAAFQALQHRLADMLVQKECALSMAYVAAQALGEPDACKRRRMVSGAKVTVAKAARHVGQQAVQLHGGMGITDELSVGDYFKYLTMMDVLLGDTDYHMERYCAAMID</sequence>
<evidence type="ECO:0000256" key="2">
    <source>
        <dbReference type="ARBA" id="ARBA00009347"/>
    </source>
</evidence>
<comment type="cofactor">
    <cofactor evidence="1">
        <name>FAD</name>
        <dbReference type="ChEBI" id="CHEBI:57692"/>
    </cofactor>
</comment>
<dbReference type="InterPro" id="IPR037069">
    <property type="entry name" value="AcylCoA_DH/ox_N_sf"/>
</dbReference>
<evidence type="ECO:0000313" key="10">
    <source>
        <dbReference type="Proteomes" id="UP000054624"/>
    </source>
</evidence>
<dbReference type="InterPro" id="IPR009075">
    <property type="entry name" value="AcylCo_DH/oxidase_C"/>
</dbReference>
<dbReference type="Gene3D" id="2.40.110.10">
    <property type="entry name" value="Butyryl-CoA Dehydrogenase, subunit A, domain 2"/>
    <property type="match status" value="1"/>
</dbReference>
<keyword evidence="5" id="KW-0560">Oxidoreductase</keyword>
<evidence type="ECO:0000313" key="9">
    <source>
        <dbReference type="EMBL" id="SAK59524.1"/>
    </source>
</evidence>
<reference evidence="10" key="1">
    <citation type="submission" date="2016-01" db="EMBL/GenBank/DDBJ databases">
        <authorList>
            <person name="Peeters Charlotte."/>
        </authorList>
    </citation>
    <scope>NUCLEOTIDE SEQUENCE [LARGE SCALE GENOMIC DNA]</scope>
</reference>
<evidence type="ECO:0000259" key="6">
    <source>
        <dbReference type="Pfam" id="PF00441"/>
    </source>
</evidence>
<dbReference type="GO" id="GO:0050660">
    <property type="term" value="F:flavin adenine dinucleotide binding"/>
    <property type="evidence" value="ECO:0007669"/>
    <property type="project" value="InterPro"/>
</dbReference>
<dbReference type="AlphaFoldDB" id="A0A158ANW3"/>
<evidence type="ECO:0000259" key="8">
    <source>
        <dbReference type="Pfam" id="PF02771"/>
    </source>
</evidence>
<evidence type="ECO:0000256" key="5">
    <source>
        <dbReference type="ARBA" id="ARBA00023002"/>
    </source>
</evidence>
<evidence type="ECO:0000256" key="1">
    <source>
        <dbReference type="ARBA" id="ARBA00001974"/>
    </source>
</evidence>
<accession>A0A158ANW3</accession>
<keyword evidence="3" id="KW-0285">Flavoprotein</keyword>
<feature type="domain" description="Acyl-CoA dehydrogenase/oxidase C-terminal" evidence="6">
    <location>
        <begin position="222"/>
        <end position="366"/>
    </location>
</feature>
<dbReference type="InterPro" id="IPR006091">
    <property type="entry name" value="Acyl-CoA_Oxase/DH_mid-dom"/>
</dbReference>
<dbReference type="InterPro" id="IPR009100">
    <property type="entry name" value="AcylCoA_DH/oxidase_NM_dom_sf"/>
</dbReference>
<evidence type="ECO:0000259" key="7">
    <source>
        <dbReference type="Pfam" id="PF02770"/>
    </source>
</evidence>
<dbReference type="SUPFAM" id="SSF56645">
    <property type="entry name" value="Acyl-CoA dehydrogenase NM domain-like"/>
    <property type="match status" value="1"/>
</dbReference>